<dbReference type="PROSITE" id="PS01124">
    <property type="entry name" value="HTH_ARAC_FAMILY_2"/>
    <property type="match status" value="1"/>
</dbReference>
<dbReference type="RefSeq" id="WP_283534614.1">
    <property type="nucleotide sequence ID" value="NZ_CP123751.1"/>
</dbReference>
<dbReference type="Gene3D" id="2.60.120.280">
    <property type="entry name" value="Regulatory protein AraC"/>
    <property type="match status" value="1"/>
</dbReference>
<reference evidence="7" key="1">
    <citation type="submission" date="2023-04" db="EMBL/GenBank/DDBJ databases">
        <title>Four porcine-derived lactic acid bacteria strains analyses and their evaluation as potential probiotics based on genomics.</title>
        <authorList>
            <person name="Niu D."/>
        </authorList>
    </citation>
    <scope>NUCLEOTIDE SEQUENCE</scope>
    <source>
        <strain evidence="7">ZSB1</strain>
    </source>
</reference>
<keyword evidence="3" id="KW-0238">DNA-binding</keyword>
<dbReference type="Pfam" id="PF12833">
    <property type="entry name" value="HTH_18"/>
    <property type="match status" value="1"/>
</dbReference>
<dbReference type="PANTHER" id="PTHR46796">
    <property type="entry name" value="HTH-TYPE TRANSCRIPTIONAL ACTIVATOR RHAS-RELATED"/>
    <property type="match status" value="1"/>
</dbReference>
<dbReference type="AlphaFoldDB" id="A0AAJ6FM89"/>
<dbReference type="GO" id="GO:0043565">
    <property type="term" value="F:sequence-specific DNA binding"/>
    <property type="evidence" value="ECO:0007669"/>
    <property type="project" value="InterPro"/>
</dbReference>
<dbReference type="SMART" id="SM00342">
    <property type="entry name" value="HTH_ARAC"/>
    <property type="match status" value="1"/>
</dbReference>
<dbReference type="InterPro" id="IPR018060">
    <property type="entry name" value="HTH_AraC"/>
</dbReference>
<sequence>MEKAVTMNFIPPKNDQLRLLSVGRSDTLSSHKYGPAVRNYYLIHYILAGLGTFQTEQMTYRLHAGQGFLIEPGQETTYIADKNTPWSYIWIGFAGSFADQLMQQLPINRHDPIFSLPNAKRLLTLNNRLLTQKSTLTTQKLLDLSYLLEYLSIISTAKTVISKTPPRPFDPYVEQAIYLIAQNFPQVSANFLATQIGLDRSYLGKRFKRSTGMTIQTYLRNYRITQARHLIESTNLSLLQIAQACGYERPDSLTRAFKQTYGLTPSNFKQQQRELMSN</sequence>
<dbReference type="Pfam" id="PF02311">
    <property type="entry name" value="AraC_binding"/>
    <property type="match status" value="1"/>
</dbReference>
<keyword evidence="4" id="KW-0010">Activator</keyword>
<evidence type="ECO:0000256" key="2">
    <source>
        <dbReference type="ARBA" id="ARBA00023015"/>
    </source>
</evidence>
<evidence type="ECO:0000259" key="6">
    <source>
        <dbReference type="PROSITE" id="PS01124"/>
    </source>
</evidence>
<dbReference type="InterPro" id="IPR009057">
    <property type="entry name" value="Homeodomain-like_sf"/>
</dbReference>
<feature type="domain" description="HTH araC/xylS-type" evidence="6">
    <location>
        <begin position="174"/>
        <end position="271"/>
    </location>
</feature>
<dbReference type="SUPFAM" id="SSF51215">
    <property type="entry name" value="Regulatory protein AraC"/>
    <property type="match status" value="1"/>
</dbReference>
<dbReference type="InterPro" id="IPR003313">
    <property type="entry name" value="AraC-bd"/>
</dbReference>
<evidence type="ECO:0000256" key="3">
    <source>
        <dbReference type="ARBA" id="ARBA00023125"/>
    </source>
</evidence>
<keyword evidence="2" id="KW-0805">Transcription regulation</keyword>
<dbReference type="Proteomes" id="UP001238155">
    <property type="component" value="Chromosome"/>
</dbReference>
<dbReference type="InterPro" id="IPR037923">
    <property type="entry name" value="HTH-like"/>
</dbReference>
<dbReference type="InterPro" id="IPR018062">
    <property type="entry name" value="HTH_AraC-typ_CS"/>
</dbReference>
<gene>
    <name evidence="7" type="ORF">QFF56_08290</name>
</gene>
<accession>A0AAJ6FM89</accession>
<keyword evidence="5" id="KW-0804">Transcription</keyword>
<dbReference type="InterPro" id="IPR050204">
    <property type="entry name" value="AraC_XylS_family_regulators"/>
</dbReference>
<evidence type="ECO:0000313" key="7">
    <source>
        <dbReference type="EMBL" id="WHQ79933.1"/>
    </source>
</evidence>
<dbReference type="CDD" id="cd06986">
    <property type="entry name" value="cupin_MmsR-like_N"/>
    <property type="match status" value="1"/>
</dbReference>
<dbReference type="SUPFAM" id="SSF46689">
    <property type="entry name" value="Homeodomain-like"/>
    <property type="match status" value="2"/>
</dbReference>
<dbReference type="EMBL" id="CP123751">
    <property type="protein sequence ID" value="WHQ79933.1"/>
    <property type="molecule type" value="Genomic_DNA"/>
</dbReference>
<keyword evidence="1" id="KW-0963">Cytoplasm</keyword>
<dbReference type="Gene3D" id="1.10.10.60">
    <property type="entry name" value="Homeodomain-like"/>
    <property type="match status" value="2"/>
</dbReference>
<evidence type="ECO:0000256" key="4">
    <source>
        <dbReference type="ARBA" id="ARBA00023159"/>
    </source>
</evidence>
<dbReference type="PROSITE" id="PS00041">
    <property type="entry name" value="HTH_ARAC_FAMILY_1"/>
    <property type="match status" value="1"/>
</dbReference>
<protein>
    <submittedName>
        <fullName evidence="7">AraC family transcriptional regulator</fullName>
    </submittedName>
</protein>
<proteinExistence type="predicted"/>
<name>A0AAJ6FM89_9LACO</name>
<evidence type="ECO:0000256" key="5">
    <source>
        <dbReference type="ARBA" id="ARBA00023163"/>
    </source>
</evidence>
<dbReference type="GO" id="GO:0003700">
    <property type="term" value="F:DNA-binding transcription factor activity"/>
    <property type="evidence" value="ECO:0007669"/>
    <property type="project" value="InterPro"/>
</dbReference>
<evidence type="ECO:0000313" key="8">
    <source>
        <dbReference type="Proteomes" id="UP001238155"/>
    </source>
</evidence>
<organism evidence="7 8">
    <name type="scientific">Ligilactobacillus animalis</name>
    <dbReference type="NCBI Taxonomy" id="1605"/>
    <lineage>
        <taxon>Bacteria</taxon>
        <taxon>Bacillati</taxon>
        <taxon>Bacillota</taxon>
        <taxon>Bacilli</taxon>
        <taxon>Lactobacillales</taxon>
        <taxon>Lactobacillaceae</taxon>
        <taxon>Ligilactobacillus</taxon>
    </lineage>
</organism>
<evidence type="ECO:0000256" key="1">
    <source>
        <dbReference type="ARBA" id="ARBA00022490"/>
    </source>
</evidence>
<dbReference type="PANTHER" id="PTHR46796:SF13">
    <property type="entry name" value="HTH-TYPE TRANSCRIPTIONAL ACTIVATOR RHAS"/>
    <property type="match status" value="1"/>
</dbReference>